<keyword evidence="2" id="KW-1185">Reference proteome</keyword>
<evidence type="ECO:0000313" key="1">
    <source>
        <dbReference type="EMBL" id="KAL3268903.1"/>
    </source>
</evidence>
<dbReference type="AlphaFoldDB" id="A0ABD2MRC8"/>
<comment type="caution">
    <text evidence="1">The sequence shown here is derived from an EMBL/GenBank/DDBJ whole genome shotgun (WGS) entry which is preliminary data.</text>
</comment>
<gene>
    <name evidence="1" type="ORF">HHI36_007990</name>
</gene>
<name>A0ABD2MRC8_9CUCU</name>
<dbReference type="Proteomes" id="UP001516400">
    <property type="component" value="Unassembled WGS sequence"/>
</dbReference>
<proteinExistence type="predicted"/>
<organism evidence="1 2">
    <name type="scientific">Cryptolaemus montrouzieri</name>
    <dbReference type="NCBI Taxonomy" id="559131"/>
    <lineage>
        <taxon>Eukaryota</taxon>
        <taxon>Metazoa</taxon>
        <taxon>Ecdysozoa</taxon>
        <taxon>Arthropoda</taxon>
        <taxon>Hexapoda</taxon>
        <taxon>Insecta</taxon>
        <taxon>Pterygota</taxon>
        <taxon>Neoptera</taxon>
        <taxon>Endopterygota</taxon>
        <taxon>Coleoptera</taxon>
        <taxon>Polyphaga</taxon>
        <taxon>Cucujiformia</taxon>
        <taxon>Coccinelloidea</taxon>
        <taxon>Coccinellidae</taxon>
        <taxon>Scymninae</taxon>
        <taxon>Scymnini</taxon>
        <taxon>Cryptolaemus</taxon>
    </lineage>
</organism>
<sequence>MVEAIKTRDSQTDQKRIDVDNLDFLCTKNIGDFITKKSVTLFEHFELPSNFFNLPPGQWPSDHSHSLLIVNEKCKRCIAERAVALVEEFIQFGTKDEEQKQTKHTLNSLKVFGLTFGSKGTFRSAGKMKNLSPAEEQIYKIHSDILSKVSKLGKTLQGHRDMIKFLKHISNEGEFKCSEDNLNSVTKEFFNFQLRNVNRKQLKDGLIKTRLSDICSFYVETLS</sequence>
<dbReference type="EMBL" id="JABFTP020000021">
    <property type="protein sequence ID" value="KAL3268903.1"/>
    <property type="molecule type" value="Genomic_DNA"/>
</dbReference>
<protein>
    <submittedName>
        <fullName evidence="1">Uncharacterized protein</fullName>
    </submittedName>
</protein>
<accession>A0ABD2MRC8</accession>
<evidence type="ECO:0000313" key="2">
    <source>
        <dbReference type="Proteomes" id="UP001516400"/>
    </source>
</evidence>
<reference evidence="1 2" key="1">
    <citation type="journal article" date="2021" name="BMC Biol.">
        <title>Horizontally acquired antibacterial genes associated with adaptive radiation of ladybird beetles.</title>
        <authorList>
            <person name="Li H.S."/>
            <person name="Tang X.F."/>
            <person name="Huang Y.H."/>
            <person name="Xu Z.Y."/>
            <person name="Chen M.L."/>
            <person name="Du X.Y."/>
            <person name="Qiu B.Y."/>
            <person name="Chen P.T."/>
            <person name="Zhang W."/>
            <person name="Slipinski A."/>
            <person name="Escalona H.E."/>
            <person name="Waterhouse R.M."/>
            <person name="Zwick A."/>
            <person name="Pang H."/>
        </authorList>
    </citation>
    <scope>NUCLEOTIDE SEQUENCE [LARGE SCALE GENOMIC DNA]</scope>
    <source>
        <strain evidence="1">SYSU2018</strain>
    </source>
</reference>